<comment type="caution">
    <text evidence="2">The sequence shown here is derived from an EMBL/GenBank/DDBJ whole genome shotgun (WGS) entry which is preliminary data.</text>
</comment>
<protein>
    <recommendedName>
        <fullName evidence="4">DUF3899 domain-containing protein</fullName>
    </recommendedName>
</protein>
<keyword evidence="1" id="KW-1133">Transmembrane helix</keyword>
<keyword evidence="1" id="KW-0472">Membrane</keyword>
<dbReference type="RefSeq" id="WP_301165657.1">
    <property type="nucleotide sequence ID" value="NZ_JAUHTR010000003.1"/>
</dbReference>
<sequence length="107" mass="11755">MKRSIVTFSITLIGIVVLNLVCSWAANVLFIDVAFIIGLASAVLLKFFTSSGGFFSNKARLQAQAQTGIKEEEEKRAFSPGIAFYTAVGYTVCSVIATAFYYKEYFI</sequence>
<feature type="transmembrane region" description="Helical" evidence="1">
    <location>
        <begin position="77"/>
        <end position="102"/>
    </location>
</feature>
<evidence type="ECO:0000256" key="1">
    <source>
        <dbReference type="SAM" id="Phobius"/>
    </source>
</evidence>
<evidence type="ECO:0000313" key="2">
    <source>
        <dbReference type="EMBL" id="MDN4524617.1"/>
    </source>
</evidence>
<dbReference type="Proteomes" id="UP001172721">
    <property type="component" value="Unassembled WGS sequence"/>
</dbReference>
<feature type="transmembrane region" description="Helical" evidence="1">
    <location>
        <begin position="5"/>
        <end position="27"/>
    </location>
</feature>
<evidence type="ECO:0008006" key="4">
    <source>
        <dbReference type="Google" id="ProtNLM"/>
    </source>
</evidence>
<organism evidence="2 3">
    <name type="scientific">Fictibacillus fluitans</name>
    <dbReference type="NCBI Taxonomy" id="3058422"/>
    <lineage>
        <taxon>Bacteria</taxon>
        <taxon>Bacillati</taxon>
        <taxon>Bacillota</taxon>
        <taxon>Bacilli</taxon>
        <taxon>Bacillales</taxon>
        <taxon>Fictibacillaceae</taxon>
        <taxon>Fictibacillus</taxon>
    </lineage>
</organism>
<name>A0ABT8HV16_9BACL</name>
<evidence type="ECO:0000313" key="3">
    <source>
        <dbReference type="Proteomes" id="UP001172721"/>
    </source>
</evidence>
<proteinExistence type="predicted"/>
<accession>A0ABT8HV16</accession>
<feature type="transmembrane region" description="Helical" evidence="1">
    <location>
        <begin position="33"/>
        <end position="56"/>
    </location>
</feature>
<keyword evidence="3" id="KW-1185">Reference proteome</keyword>
<keyword evidence="1" id="KW-0812">Transmembrane</keyword>
<dbReference type="EMBL" id="JAUHTR010000003">
    <property type="protein sequence ID" value="MDN4524617.1"/>
    <property type="molecule type" value="Genomic_DNA"/>
</dbReference>
<reference evidence="2" key="1">
    <citation type="submission" date="2023-07" db="EMBL/GenBank/DDBJ databases">
        <title>Fictibacillus sp. isolated from freshwater pond.</title>
        <authorList>
            <person name="Kirdat K."/>
            <person name="Bhat A."/>
            <person name="Mourya A."/>
            <person name="Yadav A."/>
        </authorList>
    </citation>
    <scope>NUCLEOTIDE SEQUENCE</scope>
    <source>
        <strain evidence="2">NE201</strain>
    </source>
</reference>
<gene>
    <name evidence="2" type="ORF">QYB97_09030</name>
</gene>